<evidence type="ECO:0000256" key="7">
    <source>
        <dbReference type="SAM" id="Phobius"/>
    </source>
</evidence>
<dbReference type="PANTHER" id="PTHR31142:SF3">
    <property type="entry name" value="THH1_TOM1_TOM3 DOMAIN-CONTAINING PROTEIN"/>
    <property type="match status" value="1"/>
</dbReference>
<keyword evidence="3 7" id="KW-0812">Transmembrane</keyword>
<dbReference type="Pfam" id="PF06454">
    <property type="entry name" value="THH1_TOM1-3_dom"/>
    <property type="match status" value="1"/>
</dbReference>
<feature type="region of interest" description="Disordered" evidence="6">
    <location>
        <begin position="336"/>
        <end position="356"/>
    </location>
</feature>
<keyword evidence="10" id="KW-1185">Reference proteome</keyword>
<feature type="compositionally biased region" description="Polar residues" evidence="6">
    <location>
        <begin position="346"/>
        <end position="356"/>
    </location>
</feature>
<dbReference type="Proteomes" id="UP001054902">
    <property type="component" value="Unassembled WGS sequence"/>
</dbReference>
<reference evidence="9 10" key="1">
    <citation type="journal article" date="2021" name="Sci. Rep.">
        <title>The genome of the diatom Chaetoceros tenuissimus carries an ancient integrated fragment of an extant virus.</title>
        <authorList>
            <person name="Hongo Y."/>
            <person name="Kimura K."/>
            <person name="Takaki Y."/>
            <person name="Yoshida Y."/>
            <person name="Baba S."/>
            <person name="Kobayashi G."/>
            <person name="Nagasaki K."/>
            <person name="Hano T."/>
            <person name="Tomaru Y."/>
        </authorList>
    </citation>
    <scope>NUCLEOTIDE SEQUENCE [LARGE SCALE GENOMIC DNA]</scope>
    <source>
        <strain evidence="9 10">NIES-3715</strain>
    </source>
</reference>
<evidence type="ECO:0000256" key="6">
    <source>
        <dbReference type="SAM" id="MobiDB-lite"/>
    </source>
</evidence>
<feature type="transmembrane region" description="Helical" evidence="7">
    <location>
        <begin position="15"/>
        <end position="37"/>
    </location>
</feature>
<comment type="similarity">
    <text evidence="2">Belongs to the plant tobamovirus multiplication TOM1 protein family.</text>
</comment>
<evidence type="ECO:0000259" key="8">
    <source>
        <dbReference type="Pfam" id="PF06454"/>
    </source>
</evidence>
<feature type="transmembrane region" description="Helical" evidence="7">
    <location>
        <begin position="266"/>
        <end position="289"/>
    </location>
</feature>
<feature type="transmembrane region" description="Helical" evidence="7">
    <location>
        <begin position="123"/>
        <end position="144"/>
    </location>
</feature>
<feature type="transmembrane region" description="Helical" evidence="7">
    <location>
        <begin position="241"/>
        <end position="260"/>
    </location>
</feature>
<keyword evidence="5 7" id="KW-0472">Membrane</keyword>
<dbReference type="PANTHER" id="PTHR31142">
    <property type="entry name" value="TOBAMOVIRUS MULTIPLICATION PROTEIN 1-LIKE ISOFORM X1"/>
    <property type="match status" value="1"/>
</dbReference>
<dbReference type="InterPro" id="IPR040226">
    <property type="entry name" value="THH1/TOM1/TOM3"/>
</dbReference>
<dbReference type="AlphaFoldDB" id="A0AAD3CQU9"/>
<protein>
    <recommendedName>
        <fullName evidence="8">THH1/TOM1/TOM3 domain-containing protein</fullName>
    </recommendedName>
</protein>
<gene>
    <name evidence="9" type="ORF">CTEN210_06679</name>
</gene>
<dbReference type="GO" id="GO:0012505">
    <property type="term" value="C:endomembrane system"/>
    <property type="evidence" value="ECO:0007669"/>
    <property type="project" value="UniProtKB-SubCell"/>
</dbReference>
<name>A0AAD3CQU9_9STRA</name>
<evidence type="ECO:0000256" key="4">
    <source>
        <dbReference type="ARBA" id="ARBA00022989"/>
    </source>
</evidence>
<evidence type="ECO:0000256" key="3">
    <source>
        <dbReference type="ARBA" id="ARBA00022692"/>
    </source>
</evidence>
<organism evidence="9 10">
    <name type="scientific">Chaetoceros tenuissimus</name>
    <dbReference type="NCBI Taxonomy" id="426638"/>
    <lineage>
        <taxon>Eukaryota</taxon>
        <taxon>Sar</taxon>
        <taxon>Stramenopiles</taxon>
        <taxon>Ochrophyta</taxon>
        <taxon>Bacillariophyta</taxon>
        <taxon>Coscinodiscophyceae</taxon>
        <taxon>Chaetocerotophycidae</taxon>
        <taxon>Chaetocerotales</taxon>
        <taxon>Chaetocerotaceae</taxon>
        <taxon>Chaetoceros</taxon>
    </lineage>
</organism>
<feature type="transmembrane region" description="Helical" evidence="7">
    <location>
        <begin position="57"/>
        <end position="76"/>
    </location>
</feature>
<evidence type="ECO:0000256" key="1">
    <source>
        <dbReference type="ARBA" id="ARBA00004127"/>
    </source>
</evidence>
<sequence length="356" mass="40510">MEPELKDYDDPKVQITLSLMDMTLLISSMLYLFCLNLARKRLKALQEINPTFGLKKLLVLSVSVISALRIMTFLGVTCMDVANVRAHYSPSPSSFISSLVATDHYQNFYDASMAVLFDLPNTIAVSTYVLLTLVWAECLVQSRIHTVDNYKLKQKFLLGFTIFNSCLYSAQLILYTVLIFDPQSTEDETVKNFLYAAMTCINAIALILVGFIYIALNLYFSGFPFRSARHEKGFRKICKVLAMWTASRLSWAIVMLVVYIKGIDLLHYSSLLMAFLFIVCEILPIVAMLDYSYLHMVGLERNENIGNANLVQEEFDRDDRLDAGHNDQNDWLGLFNEDEEDNESSPETNALNEPLL</sequence>
<feature type="transmembrane region" description="Helical" evidence="7">
    <location>
        <begin position="156"/>
        <end position="180"/>
    </location>
</feature>
<evidence type="ECO:0000313" key="10">
    <source>
        <dbReference type="Proteomes" id="UP001054902"/>
    </source>
</evidence>
<comment type="subcellular location">
    <subcellularLocation>
        <location evidence="1">Endomembrane system</location>
        <topology evidence="1">Multi-pass membrane protein</topology>
    </subcellularLocation>
</comment>
<comment type="caution">
    <text evidence="9">The sequence shown here is derived from an EMBL/GenBank/DDBJ whole genome shotgun (WGS) entry which is preliminary data.</text>
</comment>
<feature type="transmembrane region" description="Helical" evidence="7">
    <location>
        <begin position="192"/>
        <end position="220"/>
    </location>
</feature>
<evidence type="ECO:0000256" key="5">
    <source>
        <dbReference type="ARBA" id="ARBA00023136"/>
    </source>
</evidence>
<dbReference type="EMBL" id="BLLK01000038">
    <property type="protein sequence ID" value="GFH50203.1"/>
    <property type="molecule type" value="Genomic_DNA"/>
</dbReference>
<keyword evidence="4 7" id="KW-1133">Transmembrane helix</keyword>
<dbReference type="InterPro" id="IPR009457">
    <property type="entry name" value="THH1/TOM1/TOM3_dom"/>
</dbReference>
<evidence type="ECO:0000256" key="2">
    <source>
        <dbReference type="ARBA" id="ARBA00006779"/>
    </source>
</evidence>
<feature type="domain" description="THH1/TOM1/TOM3" evidence="8">
    <location>
        <begin position="113"/>
        <end position="289"/>
    </location>
</feature>
<evidence type="ECO:0000313" key="9">
    <source>
        <dbReference type="EMBL" id="GFH50203.1"/>
    </source>
</evidence>
<accession>A0AAD3CQU9</accession>
<proteinExistence type="inferred from homology"/>